<dbReference type="AlphaFoldDB" id="A0A1J5PHC5"/>
<evidence type="ECO:0000313" key="1">
    <source>
        <dbReference type="EMBL" id="OIQ70626.1"/>
    </source>
</evidence>
<reference evidence="1" key="1">
    <citation type="submission" date="2016-10" db="EMBL/GenBank/DDBJ databases">
        <title>Sequence of Gallionella enrichment culture.</title>
        <authorList>
            <person name="Poehlein A."/>
            <person name="Muehling M."/>
            <person name="Daniel R."/>
        </authorList>
    </citation>
    <scope>NUCLEOTIDE SEQUENCE</scope>
</reference>
<protein>
    <submittedName>
        <fullName evidence="1">Uncharacterized protein</fullName>
    </submittedName>
</protein>
<organism evidence="1">
    <name type="scientific">mine drainage metagenome</name>
    <dbReference type="NCBI Taxonomy" id="410659"/>
    <lineage>
        <taxon>unclassified sequences</taxon>
        <taxon>metagenomes</taxon>
        <taxon>ecological metagenomes</taxon>
    </lineage>
</organism>
<comment type="caution">
    <text evidence="1">The sequence shown here is derived from an EMBL/GenBank/DDBJ whole genome shotgun (WGS) entry which is preliminary data.</text>
</comment>
<proteinExistence type="predicted"/>
<dbReference type="EMBL" id="MLJW01004108">
    <property type="protein sequence ID" value="OIQ70626.1"/>
    <property type="molecule type" value="Genomic_DNA"/>
</dbReference>
<accession>A0A1J5PHC5</accession>
<sequence length="118" mass="12828">MGWAGLEFAHFRLYQVCNVDGKPSKVGHQQAELTGQYHAFIVVCMAGQGGLAQLQFRRHQFHDLRSLAIQAGQAGCAAAQPQSQGLGSGFLQALLAPDQWRDPVHASQAKTGDRWDGQ</sequence>
<gene>
    <name evidence="1" type="ORF">GALL_477580</name>
</gene>
<name>A0A1J5PHC5_9ZZZZ</name>